<dbReference type="Proteomes" id="UP000015241">
    <property type="component" value="Unassembled WGS sequence"/>
</dbReference>
<accession>S8F5J2</accession>
<evidence type="ECO:0000313" key="3">
    <source>
        <dbReference type="Proteomes" id="UP000015241"/>
    </source>
</evidence>
<reference evidence="2 3" key="1">
    <citation type="journal article" date="2012" name="Science">
        <title>The Paleozoic origin of enzymatic lignin decomposition reconstructed from 31 fungal genomes.</title>
        <authorList>
            <person name="Floudas D."/>
            <person name="Binder M."/>
            <person name="Riley R."/>
            <person name="Barry K."/>
            <person name="Blanchette R.A."/>
            <person name="Henrissat B."/>
            <person name="Martinez A.T."/>
            <person name="Otillar R."/>
            <person name="Spatafora J.W."/>
            <person name="Yadav J.S."/>
            <person name="Aerts A."/>
            <person name="Benoit I."/>
            <person name="Boyd A."/>
            <person name="Carlson A."/>
            <person name="Copeland A."/>
            <person name="Coutinho P.M."/>
            <person name="de Vries R.P."/>
            <person name="Ferreira P."/>
            <person name="Findley K."/>
            <person name="Foster B."/>
            <person name="Gaskell J."/>
            <person name="Glotzer D."/>
            <person name="Gorecki P."/>
            <person name="Heitman J."/>
            <person name="Hesse C."/>
            <person name="Hori C."/>
            <person name="Igarashi K."/>
            <person name="Jurgens J.A."/>
            <person name="Kallen N."/>
            <person name="Kersten P."/>
            <person name="Kohler A."/>
            <person name="Kuees U."/>
            <person name="Kumar T.K.A."/>
            <person name="Kuo A."/>
            <person name="LaButti K."/>
            <person name="Larrondo L.F."/>
            <person name="Lindquist E."/>
            <person name="Ling A."/>
            <person name="Lombard V."/>
            <person name="Lucas S."/>
            <person name="Lundell T."/>
            <person name="Martin R."/>
            <person name="McLaughlin D.J."/>
            <person name="Morgenstern I."/>
            <person name="Morin E."/>
            <person name="Murat C."/>
            <person name="Nagy L.G."/>
            <person name="Nolan M."/>
            <person name="Ohm R.A."/>
            <person name="Patyshakuliyeva A."/>
            <person name="Rokas A."/>
            <person name="Ruiz-Duenas F.J."/>
            <person name="Sabat G."/>
            <person name="Salamov A."/>
            <person name="Samejima M."/>
            <person name="Schmutz J."/>
            <person name="Slot J.C."/>
            <person name="St John F."/>
            <person name="Stenlid J."/>
            <person name="Sun H."/>
            <person name="Sun S."/>
            <person name="Syed K."/>
            <person name="Tsang A."/>
            <person name="Wiebenga A."/>
            <person name="Young D."/>
            <person name="Pisabarro A."/>
            <person name="Eastwood D.C."/>
            <person name="Martin F."/>
            <person name="Cullen D."/>
            <person name="Grigoriev I.V."/>
            <person name="Hibbett D.S."/>
        </authorList>
    </citation>
    <scope>NUCLEOTIDE SEQUENCE</scope>
    <source>
        <strain evidence="3">FP-58527</strain>
    </source>
</reference>
<dbReference type="HOGENOM" id="CLU_1384196_0_0_1"/>
<evidence type="ECO:0000313" key="2">
    <source>
        <dbReference type="EMBL" id="EPS96970.1"/>
    </source>
</evidence>
<keyword evidence="3" id="KW-1185">Reference proteome</keyword>
<sequence>MSVSQRVEDPPLGNGQSAQVIDNLDGAGTGMSTSTVNPAIEDSTGDSEKPRTQAASTLSVTRLEEGGAEPSGQADGTEEINEDTRLAAGSNAPKTSGKQGKSVKKSYAYTPNDAVNGKNLCGLRWYEANKAALDRPKEAKTVKAFKTHWDALDSSAKDLVQIFAKQAKRLKQCGFTSLKDTTIIEVDTALSEVGQAV</sequence>
<proteinExistence type="predicted"/>
<feature type="region of interest" description="Disordered" evidence="1">
    <location>
        <begin position="1"/>
        <end position="105"/>
    </location>
</feature>
<dbReference type="AlphaFoldDB" id="S8F5J2"/>
<dbReference type="InParanoid" id="S8F5J2"/>
<gene>
    <name evidence="2" type="ORF">FOMPIDRAFT_101451</name>
</gene>
<evidence type="ECO:0000256" key="1">
    <source>
        <dbReference type="SAM" id="MobiDB-lite"/>
    </source>
</evidence>
<protein>
    <submittedName>
        <fullName evidence="2">Uncharacterized protein</fullName>
    </submittedName>
</protein>
<organism evidence="2 3">
    <name type="scientific">Fomitopsis schrenkii</name>
    <name type="common">Brown rot fungus</name>
    <dbReference type="NCBI Taxonomy" id="2126942"/>
    <lineage>
        <taxon>Eukaryota</taxon>
        <taxon>Fungi</taxon>
        <taxon>Dikarya</taxon>
        <taxon>Basidiomycota</taxon>
        <taxon>Agaricomycotina</taxon>
        <taxon>Agaricomycetes</taxon>
        <taxon>Polyporales</taxon>
        <taxon>Fomitopsis</taxon>
    </lineage>
</organism>
<name>S8F5J2_FOMSC</name>
<dbReference type="EMBL" id="KE504181">
    <property type="protein sequence ID" value="EPS96970.1"/>
    <property type="molecule type" value="Genomic_DNA"/>
</dbReference>